<dbReference type="SUPFAM" id="SSF57667">
    <property type="entry name" value="beta-beta-alpha zinc fingers"/>
    <property type="match status" value="1"/>
</dbReference>
<organism evidence="8 9">
    <name type="scientific">Megaselia scalaris</name>
    <name type="common">Humpbacked fly</name>
    <name type="synonym">Phora scalaris</name>
    <dbReference type="NCBI Taxonomy" id="36166"/>
    <lineage>
        <taxon>Eukaryota</taxon>
        <taxon>Metazoa</taxon>
        <taxon>Ecdysozoa</taxon>
        <taxon>Arthropoda</taxon>
        <taxon>Hexapoda</taxon>
        <taxon>Insecta</taxon>
        <taxon>Pterygota</taxon>
        <taxon>Neoptera</taxon>
        <taxon>Endopterygota</taxon>
        <taxon>Diptera</taxon>
        <taxon>Brachycera</taxon>
        <taxon>Muscomorpha</taxon>
        <taxon>Platypezoidea</taxon>
        <taxon>Phoridae</taxon>
        <taxon>Megaseliini</taxon>
        <taxon>Megaselia</taxon>
    </lineage>
</organism>
<evidence type="ECO:0000256" key="1">
    <source>
        <dbReference type="ARBA" id="ARBA00004123"/>
    </source>
</evidence>
<feature type="domain" description="Matrin-type" evidence="7">
    <location>
        <begin position="72"/>
        <end position="102"/>
    </location>
</feature>
<dbReference type="OMA" id="AGWYCEA"/>
<dbReference type="STRING" id="36166.T1H3Q4"/>
<name>T1H3Q4_MEGSC</name>
<dbReference type="PANTHER" id="PTHR45986:SF1">
    <property type="entry name" value="ZINC FINGER MATRIN-TYPE PROTEIN 2"/>
    <property type="match status" value="1"/>
</dbReference>
<keyword evidence="9" id="KW-1185">Reference proteome</keyword>
<dbReference type="EMBL" id="CAQQ02176029">
    <property type="status" value="NOT_ANNOTATED_CDS"/>
    <property type="molecule type" value="Genomic_DNA"/>
</dbReference>
<dbReference type="SMART" id="SM00451">
    <property type="entry name" value="ZnF_U1"/>
    <property type="match status" value="1"/>
</dbReference>
<dbReference type="PROSITE" id="PS50171">
    <property type="entry name" value="ZF_MATRIN"/>
    <property type="match status" value="1"/>
</dbReference>
<reference evidence="9" key="1">
    <citation type="submission" date="2013-02" db="EMBL/GenBank/DDBJ databases">
        <authorList>
            <person name="Hughes D."/>
        </authorList>
    </citation>
    <scope>NUCLEOTIDE SEQUENCE</scope>
    <source>
        <strain>Durham</strain>
        <strain evidence="9">NC isolate 2 -- Noor lab</strain>
    </source>
</reference>
<dbReference type="Pfam" id="PF12171">
    <property type="entry name" value="zf-C2H2_jaz"/>
    <property type="match status" value="1"/>
</dbReference>
<dbReference type="EnsemblMetazoa" id="MESCA010888-RA">
    <property type="protein sequence ID" value="MESCA010888-PA"/>
    <property type="gene ID" value="MESCA010888"/>
</dbReference>
<feature type="region of interest" description="Disordered" evidence="6">
    <location>
        <begin position="143"/>
        <end position="188"/>
    </location>
</feature>
<proteinExistence type="predicted"/>
<dbReference type="GO" id="GO:0008270">
    <property type="term" value="F:zinc ion binding"/>
    <property type="evidence" value="ECO:0007669"/>
    <property type="project" value="UniProtKB-KW"/>
</dbReference>
<dbReference type="InterPro" id="IPR022755">
    <property type="entry name" value="Znf_C2H2_jaz"/>
</dbReference>
<dbReference type="GO" id="GO:0000398">
    <property type="term" value="P:mRNA splicing, via spliceosome"/>
    <property type="evidence" value="ECO:0007669"/>
    <property type="project" value="InterPro"/>
</dbReference>
<keyword evidence="2" id="KW-0479">Metal-binding</keyword>
<reference evidence="8" key="2">
    <citation type="submission" date="2015-06" db="UniProtKB">
        <authorList>
            <consortium name="EnsemblMetazoa"/>
        </authorList>
    </citation>
    <scope>IDENTIFICATION</scope>
</reference>
<dbReference type="GO" id="GO:0046540">
    <property type="term" value="C:U4/U6 x U5 tri-snRNP complex"/>
    <property type="evidence" value="ECO:0007669"/>
    <property type="project" value="TreeGrafter"/>
</dbReference>
<dbReference type="Proteomes" id="UP000015102">
    <property type="component" value="Unassembled WGS sequence"/>
</dbReference>
<evidence type="ECO:0000256" key="3">
    <source>
        <dbReference type="ARBA" id="ARBA00022771"/>
    </source>
</evidence>
<evidence type="ECO:0000256" key="6">
    <source>
        <dbReference type="SAM" id="MobiDB-lite"/>
    </source>
</evidence>
<feature type="compositionally biased region" description="Basic and acidic residues" evidence="6">
    <location>
        <begin position="143"/>
        <end position="164"/>
    </location>
</feature>
<feature type="compositionally biased region" description="Polar residues" evidence="6">
    <location>
        <begin position="9"/>
        <end position="26"/>
    </location>
</feature>
<keyword evidence="3" id="KW-0863">Zinc-finger</keyword>
<dbReference type="Gene3D" id="3.30.160.60">
    <property type="entry name" value="Classic Zinc Finger"/>
    <property type="match status" value="1"/>
</dbReference>
<sequence>MRREVELNSPRTSDVTNEKQFASTSEVAADVERPNLSKEENLKTRDFQVDFDAKLGKSVVINKNTPGSSQGYYCSICDCVIKDSINFLDHINGKKHQRNLGMNMKVERSTVDQVKERFKLNKIKMETKQKDYELETRIKEVKEEEERYKEHRKEQRKDRKRKIEETEDDGNDELRAIMGFSGFSSKNK</sequence>
<dbReference type="EMBL" id="CAQQ02176028">
    <property type="status" value="NOT_ANNOTATED_CDS"/>
    <property type="molecule type" value="Genomic_DNA"/>
</dbReference>
<comment type="subcellular location">
    <subcellularLocation>
        <location evidence="1">Nucleus</location>
    </subcellularLocation>
</comment>
<evidence type="ECO:0000256" key="5">
    <source>
        <dbReference type="ARBA" id="ARBA00023242"/>
    </source>
</evidence>
<dbReference type="GO" id="GO:0003676">
    <property type="term" value="F:nucleic acid binding"/>
    <property type="evidence" value="ECO:0007669"/>
    <property type="project" value="InterPro"/>
</dbReference>
<feature type="region of interest" description="Disordered" evidence="6">
    <location>
        <begin position="1"/>
        <end position="32"/>
    </location>
</feature>
<dbReference type="InterPro" id="IPR003604">
    <property type="entry name" value="Matrin/U1-like-C_Znf_C2H2"/>
</dbReference>
<evidence type="ECO:0000256" key="2">
    <source>
        <dbReference type="ARBA" id="ARBA00022723"/>
    </source>
</evidence>
<protein>
    <recommendedName>
        <fullName evidence="7">Matrin-type domain-containing protein</fullName>
    </recommendedName>
</protein>
<evidence type="ECO:0000313" key="8">
    <source>
        <dbReference type="EnsemblMetazoa" id="MESCA010888-PA"/>
    </source>
</evidence>
<dbReference type="PANTHER" id="PTHR45986">
    <property type="entry name" value="ZINC FINGER MATRIN-TYPE PROTEIN 2"/>
    <property type="match status" value="1"/>
</dbReference>
<dbReference type="HOGENOM" id="CLU_067237_1_1_1"/>
<dbReference type="AlphaFoldDB" id="T1H3Q4"/>
<dbReference type="InterPro" id="IPR036236">
    <property type="entry name" value="Znf_C2H2_sf"/>
</dbReference>
<dbReference type="GO" id="GO:0005681">
    <property type="term" value="C:spliceosomal complex"/>
    <property type="evidence" value="ECO:0007669"/>
    <property type="project" value="InterPro"/>
</dbReference>
<keyword evidence="4" id="KW-0862">Zinc</keyword>
<evidence type="ECO:0000256" key="4">
    <source>
        <dbReference type="ARBA" id="ARBA00022833"/>
    </source>
</evidence>
<dbReference type="FunFam" id="3.30.160.60:FF:002461">
    <property type="entry name" value="Zinc finger matrin-type protein 2"/>
    <property type="match status" value="1"/>
</dbReference>
<keyword evidence="5" id="KW-0539">Nucleus</keyword>
<accession>T1H3Q4</accession>
<evidence type="ECO:0000313" key="9">
    <source>
        <dbReference type="Proteomes" id="UP000015102"/>
    </source>
</evidence>
<dbReference type="InterPro" id="IPR000690">
    <property type="entry name" value="Matrin/U1-C_Znf_C2H2"/>
</dbReference>
<dbReference type="InterPro" id="IPR040107">
    <property type="entry name" value="Snu23"/>
</dbReference>
<evidence type="ECO:0000259" key="7">
    <source>
        <dbReference type="PROSITE" id="PS50171"/>
    </source>
</evidence>